<proteinExistence type="predicted"/>
<evidence type="ECO:0000256" key="1">
    <source>
        <dbReference type="SAM" id="Phobius"/>
    </source>
</evidence>
<dbReference type="STRING" id="34690.A0A182TDG4"/>
<organism evidence="2 3">
    <name type="scientific">Anopheles melas</name>
    <dbReference type="NCBI Taxonomy" id="34690"/>
    <lineage>
        <taxon>Eukaryota</taxon>
        <taxon>Metazoa</taxon>
        <taxon>Ecdysozoa</taxon>
        <taxon>Arthropoda</taxon>
        <taxon>Hexapoda</taxon>
        <taxon>Insecta</taxon>
        <taxon>Pterygota</taxon>
        <taxon>Neoptera</taxon>
        <taxon>Endopterygota</taxon>
        <taxon>Diptera</taxon>
        <taxon>Nematocera</taxon>
        <taxon>Culicoidea</taxon>
        <taxon>Culicidae</taxon>
        <taxon>Anophelinae</taxon>
        <taxon>Anopheles</taxon>
    </lineage>
</organism>
<keyword evidence="3" id="KW-1185">Reference proteome</keyword>
<dbReference type="VEuPathDB" id="VectorBase:AMEC000331"/>
<dbReference type="AlphaFoldDB" id="A0A182TDG4"/>
<protein>
    <submittedName>
        <fullName evidence="2">Uncharacterized protein</fullName>
    </submittedName>
</protein>
<keyword evidence="1" id="KW-1133">Transmembrane helix</keyword>
<keyword evidence="1" id="KW-0812">Transmembrane</keyword>
<evidence type="ECO:0000313" key="2">
    <source>
        <dbReference type="EnsemblMetazoa" id="AMEC000331-PA"/>
    </source>
</evidence>
<dbReference type="EnsemblMetazoa" id="AMEC000331-RA">
    <property type="protein sequence ID" value="AMEC000331-PA"/>
    <property type="gene ID" value="AMEC000331"/>
</dbReference>
<evidence type="ECO:0000313" key="3">
    <source>
        <dbReference type="Proteomes" id="UP000075902"/>
    </source>
</evidence>
<dbReference type="Proteomes" id="UP000075902">
    <property type="component" value="Unassembled WGS sequence"/>
</dbReference>
<name>A0A182TDG4_9DIPT</name>
<sequence length="209" mass="21487">MPVALNGSVPLPSVRVYTSVTVLLMSACLYYALAMTSDPNWRQHTNITSSTTGGTVPTAGGTASTAANTATSAASSAAGPAGMIDGAVEGAGGKLGEVGGASAGSLLSVKEIDTLEEKILAAADLSDLRQMLQGGGSYAPDEDDSREVEEGDERWLVVGNDTRSLGAYLKDTASFMATEPFCIWVSEHRAGPSLPLYLLNVALICRALS</sequence>
<accession>A0A182TDG4</accession>
<reference evidence="2" key="2">
    <citation type="submission" date="2020-05" db="UniProtKB">
        <authorList>
            <consortium name="EnsemblMetazoa"/>
        </authorList>
    </citation>
    <scope>IDENTIFICATION</scope>
    <source>
        <strain evidence="2">CM1001059</strain>
    </source>
</reference>
<keyword evidence="1" id="KW-0472">Membrane</keyword>
<feature type="transmembrane region" description="Helical" evidence="1">
    <location>
        <begin position="14"/>
        <end position="33"/>
    </location>
</feature>
<reference evidence="3" key="1">
    <citation type="submission" date="2014-01" db="EMBL/GenBank/DDBJ databases">
        <title>The Genome Sequence of Anopheles melas CM1001059_A (V2).</title>
        <authorList>
            <consortium name="The Broad Institute Genomics Platform"/>
            <person name="Neafsey D.E."/>
            <person name="Besansky N."/>
            <person name="Howell P."/>
            <person name="Walton C."/>
            <person name="Young S.K."/>
            <person name="Zeng Q."/>
            <person name="Gargeya S."/>
            <person name="Fitzgerald M."/>
            <person name="Haas B."/>
            <person name="Abouelleil A."/>
            <person name="Allen A.W."/>
            <person name="Alvarado L."/>
            <person name="Arachchi H.M."/>
            <person name="Berlin A.M."/>
            <person name="Chapman S.B."/>
            <person name="Gainer-Dewar J."/>
            <person name="Goldberg J."/>
            <person name="Griggs A."/>
            <person name="Gujja S."/>
            <person name="Hansen M."/>
            <person name="Howarth C."/>
            <person name="Imamovic A."/>
            <person name="Ireland A."/>
            <person name="Larimer J."/>
            <person name="McCowan C."/>
            <person name="Murphy C."/>
            <person name="Pearson M."/>
            <person name="Poon T.W."/>
            <person name="Priest M."/>
            <person name="Roberts A."/>
            <person name="Saif S."/>
            <person name="Shea T."/>
            <person name="Sisk P."/>
            <person name="Sykes S."/>
            <person name="Wortman J."/>
            <person name="Nusbaum C."/>
            <person name="Birren B."/>
        </authorList>
    </citation>
    <scope>NUCLEOTIDE SEQUENCE [LARGE SCALE GENOMIC DNA]</scope>
    <source>
        <strain evidence="3">CM1001059</strain>
    </source>
</reference>